<evidence type="ECO:0000256" key="7">
    <source>
        <dbReference type="ARBA" id="ARBA00023136"/>
    </source>
</evidence>
<dbReference type="GO" id="GO:0016410">
    <property type="term" value="F:N-acyltransferase activity"/>
    <property type="evidence" value="ECO:0007669"/>
    <property type="project" value="InterPro"/>
</dbReference>
<dbReference type="PATRIC" id="fig|1439726.3.peg.582"/>
<protein>
    <submittedName>
        <fullName evidence="11">Apolipoprotein N-acyltransferase</fullName>
        <ecNumber evidence="11">2.3.1.-</ecNumber>
    </submittedName>
</protein>
<evidence type="ECO:0000256" key="1">
    <source>
        <dbReference type="ARBA" id="ARBA00004651"/>
    </source>
</evidence>
<proteinExistence type="inferred from homology"/>
<dbReference type="InterPro" id="IPR003010">
    <property type="entry name" value="C-N_Hydrolase"/>
</dbReference>
<keyword evidence="5 9" id="KW-0812">Transmembrane</keyword>
<dbReference type="PROSITE" id="PS50263">
    <property type="entry name" value="CN_HYDROLASE"/>
    <property type="match status" value="1"/>
</dbReference>
<dbReference type="GO" id="GO:0042158">
    <property type="term" value="P:lipoprotein biosynthetic process"/>
    <property type="evidence" value="ECO:0007669"/>
    <property type="project" value="InterPro"/>
</dbReference>
<dbReference type="InterPro" id="IPR036526">
    <property type="entry name" value="C-N_Hydrolase_sf"/>
</dbReference>
<sequence length="326" mass="34566">MLALAGLLVVGNLGYGAWRLAGADAGTVEGIRLRIVQPAIDQSEKWTPEARRAALATYLDLSDSRRSPEDLGILGATHLVWPETALPFFLTESPEALSAIADALPPGTTLITGAPRVDGSGGERRYFNSVYAVDDGGRIVAAYDKAHLVPFGEYLPFAPLMERIGLRQIVQSVGGFSEGPGRGVVSLPGTPPFGVLICYEIIFPDAAIDRARRPDWIVNVTNDGWFGHTSGPYQHLAEARLRAIEEGLPVVRAANTGVSAIIDAHGRITASVGLGETGVVDGGLPVALPPTVYARHGRLLLGGLLFTTFTLAAVFRARSRRAVDNG</sequence>
<evidence type="ECO:0000313" key="12">
    <source>
        <dbReference type="Proteomes" id="UP000094622"/>
    </source>
</evidence>
<dbReference type="AlphaFoldDB" id="A0A1E3H733"/>
<evidence type="ECO:0000256" key="2">
    <source>
        <dbReference type="ARBA" id="ARBA00010065"/>
    </source>
</evidence>
<dbReference type="SUPFAM" id="SSF56317">
    <property type="entry name" value="Carbon-nitrogen hydrolase"/>
    <property type="match status" value="1"/>
</dbReference>
<dbReference type="EMBL" id="MCRJ01000007">
    <property type="protein sequence ID" value="ODN72148.1"/>
    <property type="molecule type" value="Genomic_DNA"/>
</dbReference>
<gene>
    <name evidence="11" type="primary">lnt</name>
    <name evidence="11" type="ORF">A6302_00552</name>
</gene>
<organism evidence="11 12">
    <name type="scientific">Methylobrevis pamukkalensis</name>
    <dbReference type="NCBI Taxonomy" id="1439726"/>
    <lineage>
        <taxon>Bacteria</taxon>
        <taxon>Pseudomonadati</taxon>
        <taxon>Pseudomonadota</taxon>
        <taxon>Alphaproteobacteria</taxon>
        <taxon>Hyphomicrobiales</taxon>
        <taxon>Pleomorphomonadaceae</taxon>
        <taxon>Methylobrevis</taxon>
    </lineage>
</organism>
<comment type="caution">
    <text evidence="11">The sequence shown here is derived from an EMBL/GenBank/DDBJ whole genome shotgun (WGS) entry which is preliminary data.</text>
</comment>
<dbReference type="GO" id="GO:0005886">
    <property type="term" value="C:plasma membrane"/>
    <property type="evidence" value="ECO:0007669"/>
    <property type="project" value="UniProtKB-SubCell"/>
</dbReference>
<keyword evidence="12" id="KW-1185">Reference proteome</keyword>
<evidence type="ECO:0000313" key="11">
    <source>
        <dbReference type="EMBL" id="ODN72148.1"/>
    </source>
</evidence>
<feature type="domain" description="CN hydrolase" evidence="10">
    <location>
        <begin position="36"/>
        <end position="286"/>
    </location>
</feature>
<keyword evidence="4 11" id="KW-0808">Transferase</keyword>
<reference evidence="11 12" key="1">
    <citation type="submission" date="2016-07" db="EMBL/GenBank/DDBJ databases">
        <title>Draft Genome Sequence of Methylobrevis pamukkalensis PK2.</title>
        <authorList>
            <person name="Vasilenko O.V."/>
            <person name="Doronina N.V."/>
            <person name="Shmareva M.N."/>
            <person name="Tarlachkov S.V."/>
            <person name="Mustakhimov I."/>
            <person name="Trotsenko Y.A."/>
        </authorList>
    </citation>
    <scope>NUCLEOTIDE SEQUENCE [LARGE SCALE GENOMIC DNA]</scope>
    <source>
        <strain evidence="11 12">PK2</strain>
    </source>
</reference>
<evidence type="ECO:0000259" key="10">
    <source>
        <dbReference type="PROSITE" id="PS50263"/>
    </source>
</evidence>
<keyword evidence="11" id="KW-0449">Lipoprotein</keyword>
<comment type="similarity">
    <text evidence="2">Belongs to the CN hydrolase family. Apolipoprotein N-acyltransferase subfamily.</text>
</comment>
<evidence type="ECO:0000256" key="3">
    <source>
        <dbReference type="ARBA" id="ARBA00022475"/>
    </source>
</evidence>
<dbReference type="EC" id="2.3.1.-" evidence="11"/>
<dbReference type="CDD" id="cd07571">
    <property type="entry name" value="ALP_N-acyl_transferase"/>
    <property type="match status" value="1"/>
</dbReference>
<comment type="subcellular location">
    <subcellularLocation>
        <location evidence="1">Cell membrane</location>
        <topology evidence="1">Multi-pass membrane protein</topology>
    </subcellularLocation>
</comment>
<name>A0A1E3H733_9HYPH</name>
<evidence type="ECO:0000256" key="5">
    <source>
        <dbReference type="ARBA" id="ARBA00022692"/>
    </source>
</evidence>
<dbReference type="PANTHER" id="PTHR38686:SF1">
    <property type="entry name" value="APOLIPOPROTEIN N-ACYLTRANSFERASE"/>
    <property type="match status" value="1"/>
</dbReference>
<dbReference type="Pfam" id="PF00795">
    <property type="entry name" value="CN_hydrolase"/>
    <property type="match status" value="1"/>
</dbReference>
<evidence type="ECO:0000256" key="6">
    <source>
        <dbReference type="ARBA" id="ARBA00022989"/>
    </source>
</evidence>
<feature type="transmembrane region" description="Helical" evidence="9">
    <location>
        <begin position="299"/>
        <end position="317"/>
    </location>
</feature>
<keyword evidence="6 9" id="KW-1133">Transmembrane helix</keyword>
<evidence type="ECO:0000256" key="4">
    <source>
        <dbReference type="ARBA" id="ARBA00022679"/>
    </source>
</evidence>
<dbReference type="PANTHER" id="PTHR38686">
    <property type="entry name" value="APOLIPOPROTEIN N-ACYLTRANSFERASE"/>
    <property type="match status" value="1"/>
</dbReference>
<evidence type="ECO:0000256" key="9">
    <source>
        <dbReference type="SAM" id="Phobius"/>
    </source>
</evidence>
<evidence type="ECO:0000256" key="8">
    <source>
        <dbReference type="ARBA" id="ARBA00023315"/>
    </source>
</evidence>
<accession>A0A1E3H733</accession>
<dbReference type="Proteomes" id="UP000094622">
    <property type="component" value="Unassembled WGS sequence"/>
</dbReference>
<keyword evidence="8 11" id="KW-0012">Acyltransferase</keyword>
<dbReference type="InterPro" id="IPR004563">
    <property type="entry name" value="Apolipo_AcylTrfase"/>
</dbReference>
<dbReference type="Gene3D" id="3.60.110.10">
    <property type="entry name" value="Carbon-nitrogen hydrolase"/>
    <property type="match status" value="1"/>
</dbReference>
<dbReference type="NCBIfam" id="TIGR00546">
    <property type="entry name" value="lnt"/>
    <property type="match status" value="1"/>
</dbReference>
<keyword evidence="3" id="KW-1003">Cell membrane</keyword>
<keyword evidence="7 9" id="KW-0472">Membrane</keyword>